<reference evidence="2 3" key="1">
    <citation type="submission" date="2020-02" db="EMBL/GenBank/DDBJ databases">
        <title>Acidophilic actinobacteria isolated from forest soil.</title>
        <authorList>
            <person name="Golinska P."/>
        </authorList>
    </citation>
    <scope>NUCLEOTIDE SEQUENCE [LARGE SCALE GENOMIC DNA]</scope>
    <source>
        <strain evidence="2 3">NL8</strain>
    </source>
</reference>
<evidence type="ECO:0000313" key="3">
    <source>
        <dbReference type="Proteomes" id="UP000730482"/>
    </source>
</evidence>
<dbReference type="Proteomes" id="UP000730482">
    <property type="component" value="Unassembled WGS sequence"/>
</dbReference>
<evidence type="ECO:0000313" key="2">
    <source>
        <dbReference type="EMBL" id="MBS2545378.1"/>
    </source>
</evidence>
<keyword evidence="1" id="KW-0732">Signal</keyword>
<evidence type="ECO:0008006" key="4">
    <source>
        <dbReference type="Google" id="ProtNLM"/>
    </source>
</evidence>
<accession>A0ABS5KGQ8</accession>
<dbReference type="EMBL" id="JAAFYZ010000002">
    <property type="protein sequence ID" value="MBS2545378.1"/>
    <property type="molecule type" value="Genomic_DNA"/>
</dbReference>
<comment type="caution">
    <text evidence="2">The sequence shown here is derived from an EMBL/GenBank/DDBJ whole genome shotgun (WGS) entry which is preliminary data.</text>
</comment>
<dbReference type="RefSeq" id="WP_212007044.1">
    <property type="nucleotide sequence ID" value="NZ_JAAFYZ010000002.1"/>
</dbReference>
<protein>
    <recommendedName>
        <fullName evidence="4">ATP/GTP-binding protein</fullName>
    </recommendedName>
</protein>
<name>A0ABS5KGQ8_9ACTN</name>
<sequence>MALAFGAAVVVAPAAHAGVQCTKPYQADPSSQYCTLYVGTPGGSGTGGSSGVSSNDCGNVPNDEPYTLTGYTFIPCYDPTFGWWDAADLCWVTVATPQPVAGYRAPAENQDPAWNSKLWDNIWNSQRGIAWTPDWAALIVPSPFKEGQGQVLDGHCYVGAANGGFANAPIWQRSITTPPPLAAMLDEAKKKLNLTSANITMAPTPNGTGLVGLPVWLSTADTDQTWNPKPVTVTAGGVTLTAVANGVNVTWDMGDGHTVVCPNHGTDYTPGSGNTPSPTCGYTYINSSGGQPDGQYKITAKTLWHIAWNTNTGANGVVTPAPTTTTTATVRIAELQVVGSSGG</sequence>
<gene>
    <name evidence="2" type="ORF">KGQ19_00700</name>
</gene>
<organism evidence="2 3">
    <name type="scientific">Catenulispora pinistramenti</name>
    <dbReference type="NCBI Taxonomy" id="2705254"/>
    <lineage>
        <taxon>Bacteria</taxon>
        <taxon>Bacillati</taxon>
        <taxon>Actinomycetota</taxon>
        <taxon>Actinomycetes</taxon>
        <taxon>Catenulisporales</taxon>
        <taxon>Catenulisporaceae</taxon>
        <taxon>Catenulispora</taxon>
    </lineage>
</organism>
<evidence type="ECO:0000256" key="1">
    <source>
        <dbReference type="SAM" id="SignalP"/>
    </source>
</evidence>
<proteinExistence type="predicted"/>
<feature type="chain" id="PRO_5047172878" description="ATP/GTP-binding protein" evidence="1">
    <location>
        <begin position="18"/>
        <end position="343"/>
    </location>
</feature>
<keyword evidence="3" id="KW-1185">Reference proteome</keyword>
<feature type="signal peptide" evidence="1">
    <location>
        <begin position="1"/>
        <end position="17"/>
    </location>
</feature>